<proteinExistence type="predicted"/>
<evidence type="ECO:0000313" key="1">
    <source>
        <dbReference type="EMBL" id="KFF41583.1"/>
    </source>
</evidence>
<dbReference type="EMBL" id="JPSP01000004">
    <property type="protein sequence ID" value="KFF41583.1"/>
    <property type="molecule type" value="Genomic_DNA"/>
</dbReference>
<comment type="caution">
    <text evidence="1">The sequence shown here is derived from an EMBL/GenBank/DDBJ whole genome shotgun (WGS) entry which is preliminary data.</text>
</comment>
<reference evidence="1 2" key="1">
    <citation type="submission" date="2014-08" db="EMBL/GenBank/DDBJ databases">
        <title>Comparative genomics reveals surprising divergence of two closely related strains of uncultivated UCYN-A cyanobacteria.</title>
        <authorList>
            <person name="Bombar D."/>
            <person name="Heller P."/>
            <person name="Sanchez-Baracaldo P."/>
            <person name="Carter B.J."/>
            <person name="Zert J.P."/>
        </authorList>
    </citation>
    <scope>NUCLEOTIDE SEQUENCE [LARGE SCALE GENOMIC DNA]</scope>
</reference>
<gene>
    <name evidence="1" type="ORF">ucyna2_00454</name>
</gene>
<sequence length="406" mass="47251">MIHFFSINKICTLGSIVFIVSFNNCIFLYDLALSLPEPALDPLEIPLTDPLIPHIVRPLTILEQTRLRKNLNKLNQKAQKELNIGNVDLAFSVWYRELRLGRVLGRIEEINRLGEIGKVAWELARKEDVQIISKRISTLHEISEKESSISLNLLMVLADAYFQLNNLDNSIIIYKKILKYAQKKQITLVAEKSLQGLGKLYLAKFDFPNAARIYEKLLYRAQIKKNIHLEEFYLQILSSIYNASSQTNNSVQIKEKLVKSYFLTQKIHFIPSLKVDIGQDYQLLDQPEIASKNYQEAYTLAWKLKLFRVAEEALIKLSSLYESYKQVDYALQIYQKLLQVEKISYNYYGLMKTYSIVGEIYMEKFQYELALSAFTEGLILARSLNHNQEYFLMQIKKVNKAISKEF</sequence>
<dbReference type="eggNOG" id="COG0457">
    <property type="taxonomic scope" value="Bacteria"/>
</dbReference>
<name>A0A086CHB9_9CHRO</name>
<dbReference type="STRING" id="1527444.ucyna2_00454"/>
<protein>
    <submittedName>
        <fullName evidence="1">Tetratricopeptide repeat</fullName>
    </submittedName>
</protein>
<dbReference type="Proteomes" id="UP000028922">
    <property type="component" value="Unassembled WGS sequence"/>
</dbReference>
<dbReference type="AlphaFoldDB" id="A0A086CHB9"/>
<organism evidence="1 2">
    <name type="scientific">Candidatus Atelocyanobacterium thalassa isolate SIO64986</name>
    <dbReference type="NCBI Taxonomy" id="1527444"/>
    <lineage>
        <taxon>Bacteria</taxon>
        <taxon>Bacillati</taxon>
        <taxon>Cyanobacteriota</taxon>
        <taxon>Cyanophyceae</taxon>
        <taxon>Oscillatoriophycideae</taxon>
        <taxon>Chroococcales</taxon>
        <taxon>Aphanothecaceae</taxon>
        <taxon>Candidatus Atelocyanobacterium</taxon>
        <taxon>Candidatus Atelocyanobacterium thalassae</taxon>
    </lineage>
</organism>
<dbReference type="SMART" id="SM00028">
    <property type="entry name" value="TPR"/>
    <property type="match status" value="4"/>
</dbReference>
<evidence type="ECO:0000313" key="2">
    <source>
        <dbReference type="Proteomes" id="UP000028922"/>
    </source>
</evidence>
<dbReference type="InterPro" id="IPR011990">
    <property type="entry name" value="TPR-like_helical_dom_sf"/>
</dbReference>
<accession>A0A086CHB9</accession>
<dbReference type="InterPro" id="IPR019734">
    <property type="entry name" value="TPR_rpt"/>
</dbReference>
<dbReference type="SUPFAM" id="SSF48452">
    <property type="entry name" value="TPR-like"/>
    <property type="match status" value="2"/>
</dbReference>
<dbReference type="Gene3D" id="1.25.40.10">
    <property type="entry name" value="Tetratricopeptide repeat domain"/>
    <property type="match status" value="2"/>
</dbReference>